<feature type="binding site" evidence="2">
    <location>
        <position position="8"/>
    </location>
    <ligand>
        <name>Zn(2+)</name>
        <dbReference type="ChEBI" id="CHEBI:29105"/>
        <label>2</label>
    </ligand>
</feature>
<organism evidence="3 4">
    <name type="scientific">Nonomuraea pusilla</name>
    <dbReference type="NCBI Taxonomy" id="46177"/>
    <lineage>
        <taxon>Bacteria</taxon>
        <taxon>Bacillati</taxon>
        <taxon>Actinomycetota</taxon>
        <taxon>Actinomycetes</taxon>
        <taxon>Streptosporangiales</taxon>
        <taxon>Streptosporangiaceae</taxon>
        <taxon>Nonomuraea</taxon>
    </lineage>
</organism>
<evidence type="ECO:0000256" key="1">
    <source>
        <dbReference type="PIRSR" id="PIRSR015853-1"/>
    </source>
</evidence>
<feature type="binding site" evidence="2">
    <location>
        <position position="10"/>
    </location>
    <ligand>
        <name>Zn(2+)</name>
        <dbReference type="ChEBI" id="CHEBI:29105"/>
        <label>1</label>
    </ligand>
</feature>
<keyword evidence="3" id="KW-0645">Protease</keyword>
<feature type="active site" description="Nucleophile" evidence="1">
    <location>
        <position position="117"/>
    </location>
</feature>
<feature type="binding site" evidence="2">
    <location>
        <position position="8"/>
    </location>
    <ligand>
        <name>Zn(2+)</name>
        <dbReference type="ChEBI" id="CHEBI:29105"/>
        <label>1</label>
    </ligand>
</feature>
<dbReference type="EMBL" id="FOBF01000015">
    <property type="protein sequence ID" value="SEM63241.1"/>
    <property type="molecule type" value="Genomic_DNA"/>
</dbReference>
<dbReference type="PIRSF" id="PIRSF015853">
    <property type="entry name" value="Pep_DppA"/>
    <property type="match status" value="1"/>
</dbReference>
<dbReference type="Proteomes" id="UP000198953">
    <property type="component" value="Unassembled WGS sequence"/>
</dbReference>
<evidence type="ECO:0000313" key="4">
    <source>
        <dbReference type="Proteomes" id="UP000198953"/>
    </source>
</evidence>
<feature type="binding site" evidence="2">
    <location>
        <position position="105"/>
    </location>
    <ligand>
        <name>Zn(2+)</name>
        <dbReference type="ChEBI" id="CHEBI:29105"/>
        <label>2</label>
    </ligand>
</feature>
<dbReference type="SUPFAM" id="SSF63992">
    <property type="entry name" value="Dipeptide transport protein"/>
    <property type="match status" value="1"/>
</dbReference>
<dbReference type="Gene3D" id="3.40.50.10780">
    <property type="entry name" value="Dipeptide transport protein"/>
    <property type="match status" value="1"/>
</dbReference>
<keyword evidence="3" id="KW-0031">Aminopeptidase</keyword>
<dbReference type="RefSeq" id="WP_055504783.1">
    <property type="nucleotide sequence ID" value="NZ_BBZG01000002.1"/>
</dbReference>
<dbReference type="Gene3D" id="3.30.1360.130">
    <property type="entry name" value="Dipeptide transport protein"/>
    <property type="match status" value="1"/>
</dbReference>
<name>A0A1H7ZY44_9ACTN</name>
<evidence type="ECO:0000256" key="2">
    <source>
        <dbReference type="PIRSR" id="PIRSR015853-2"/>
    </source>
</evidence>
<dbReference type="GO" id="GO:0046872">
    <property type="term" value="F:metal ion binding"/>
    <property type="evidence" value="ECO:0007669"/>
    <property type="project" value="UniProtKB-KW"/>
</dbReference>
<keyword evidence="2" id="KW-0862">Zinc</keyword>
<sequence>MRVLISADMEGVTGVSGVADVRPGEPEYLLHRKQLTAEVNAAVRGVLARHPGAGVTVAEAHAAFRNLLLPELDQRARVLRGGPRRHGMLAGLDGGADAVIFLGYHAKAGTAGAVLAHTVSGAVIADVRCQGVSLGEIGLNAALAAHLGTAPVLVTGDDLAAEEARRTVPGVHTVEVKRALGASAADSLHPALACELIEAAVPAALDARDRVLPPRFDGPVELEVDVHRPAMAERVLLVPGTERAGGTTVRYPAPDYPTAYRLVELVAVLGLAAS</sequence>
<dbReference type="STRING" id="46177.SAMN05660976_05676"/>
<dbReference type="AlphaFoldDB" id="A0A1H7ZY44"/>
<accession>A0A1H7ZY44</accession>
<evidence type="ECO:0000313" key="3">
    <source>
        <dbReference type="EMBL" id="SEM63241.1"/>
    </source>
</evidence>
<dbReference type="OrthoDB" id="9785420at2"/>
<dbReference type="CDD" id="cd08663">
    <property type="entry name" value="DAP_dppA_1"/>
    <property type="match status" value="1"/>
</dbReference>
<proteinExistence type="predicted"/>
<dbReference type="GO" id="GO:0004177">
    <property type="term" value="F:aminopeptidase activity"/>
    <property type="evidence" value="ECO:0007669"/>
    <property type="project" value="UniProtKB-KW"/>
</dbReference>
<dbReference type="Pfam" id="PF04951">
    <property type="entry name" value="Peptidase_M55"/>
    <property type="match status" value="1"/>
</dbReference>
<feature type="binding site" evidence="2">
    <location>
        <position position="61"/>
    </location>
    <ligand>
        <name>Zn(2+)</name>
        <dbReference type="ChEBI" id="CHEBI:29105"/>
        <label>2</label>
    </ligand>
</feature>
<dbReference type="InterPro" id="IPR036177">
    <property type="entry name" value="Peptidase_M55_sf"/>
</dbReference>
<protein>
    <submittedName>
        <fullName evidence="3">D-aminopeptidase DppA. Metallo peptidase. MEROPS family M55</fullName>
    </submittedName>
</protein>
<gene>
    <name evidence="3" type="ORF">SAMN05660976_05676</name>
</gene>
<keyword evidence="2" id="KW-0479">Metal-binding</keyword>
<reference evidence="3 4" key="1">
    <citation type="submission" date="2016-10" db="EMBL/GenBank/DDBJ databases">
        <authorList>
            <person name="de Groot N.N."/>
        </authorList>
    </citation>
    <scope>NUCLEOTIDE SEQUENCE [LARGE SCALE GENOMIC DNA]</scope>
    <source>
        <strain evidence="3 4">DSM 43357</strain>
    </source>
</reference>
<dbReference type="InterPro" id="IPR027476">
    <property type="entry name" value="DppA_N"/>
</dbReference>
<keyword evidence="4" id="KW-1185">Reference proteome</keyword>
<keyword evidence="3" id="KW-0378">Hydrolase</keyword>
<dbReference type="InterPro" id="IPR007035">
    <property type="entry name" value="Peptidase_M55"/>
</dbReference>
<feature type="binding site" evidence="2">
    <location>
        <position position="136"/>
    </location>
    <ligand>
        <name>Zn(2+)</name>
        <dbReference type="ChEBI" id="CHEBI:29105"/>
        <label>2</label>
    </ligand>
</feature>